<evidence type="ECO:0000313" key="16">
    <source>
        <dbReference type="EMBL" id="KAF9457864.1"/>
    </source>
</evidence>
<dbReference type="GO" id="GO:0071555">
    <property type="term" value="P:cell wall organization"/>
    <property type="evidence" value="ECO:0007669"/>
    <property type="project" value="UniProtKB-KW"/>
</dbReference>
<dbReference type="InterPro" id="IPR050732">
    <property type="entry name" value="Beta-glucan_modifiers"/>
</dbReference>
<evidence type="ECO:0000256" key="8">
    <source>
        <dbReference type="ARBA" id="ARBA00023180"/>
    </source>
</evidence>
<evidence type="ECO:0000256" key="10">
    <source>
        <dbReference type="ARBA" id="ARBA00023316"/>
    </source>
</evidence>
<keyword evidence="6 16" id="KW-0378">Hydrolase</keyword>
<evidence type="ECO:0000256" key="5">
    <source>
        <dbReference type="ARBA" id="ARBA00022475"/>
    </source>
</evidence>
<dbReference type="GO" id="GO:0005576">
    <property type="term" value="C:extracellular region"/>
    <property type="evidence" value="ECO:0007669"/>
    <property type="project" value="TreeGrafter"/>
</dbReference>
<proteinExistence type="inferred from homology"/>
<sequence>MNFKGYALVICAAVLPVLSATHFAGVGASNSIGGTGAYTCRTQAQVGCTHLLCYQWNQVANDARNSGFGSIRITGFDCNALDMASSAAAAAGLKVMAGIWVTGTIAQSITSINNDVQAFRTAYAKYGAGRYVGLTVGNEVNDSAGNIMAKVYDVRGYLGSVGVTTPVSTVHTWVNIRANPALCGADFVGANAHAFYDGGRTSGQAGDFVFKTVVPALKAACPGKKVYITESGWPSRGGSLGVAAASLNDERSALLNLNCACRDDTSVSVYAFEYDDQVWKGNDNERSFGIFGKFNLNGDVFAPC</sequence>
<evidence type="ECO:0000256" key="6">
    <source>
        <dbReference type="ARBA" id="ARBA00022801"/>
    </source>
</evidence>
<comment type="subcellular location">
    <subcellularLocation>
        <location evidence="2">Cell membrane</location>
        <topology evidence="2">Single-pass type II membrane protein</topology>
    </subcellularLocation>
</comment>
<dbReference type="PANTHER" id="PTHR16631:SF17">
    <property type="entry name" value="GLUCAN ENDO-1,3-BETA-GLUCOSIDASE BTGC"/>
    <property type="match status" value="1"/>
</dbReference>
<gene>
    <name evidence="16" type="ORF">BDZ94DRAFT_1285125</name>
</gene>
<name>A0A9P5XVL7_9AGAR</name>
<evidence type="ECO:0000256" key="11">
    <source>
        <dbReference type="ARBA" id="ARBA00023326"/>
    </source>
</evidence>
<evidence type="ECO:0000256" key="3">
    <source>
        <dbReference type="ARBA" id="ARBA00008773"/>
    </source>
</evidence>
<keyword evidence="7" id="KW-0472">Membrane</keyword>
<dbReference type="SUPFAM" id="SSF51445">
    <property type="entry name" value="(Trans)glycosidases"/>
    <property type="match status" value="1"/>
</dbReference>
<comment type="similarity">
    <text evidence="3">Belongs to the glycosyl hydrolase 17 family.</text>
</comment>
<feature type="signal peptide" evidence="15">
    <location>
        <begin position="1"/>
        <end position="19"/>
    </location>
</feature>
<dbReference type="EC" id="3.2.1.39" evidence="4"/>
<dbReference type="OrthoDB" id="941679at2759"/>
<evidence type="ECO:0000256" key="12">
    <source>
        <dbReference type="ARBA" id="ARBA00037649"/>
    </source>
</evidence>
<dbReference type="InterPro" id="IPR017853">
    <property type="entry name" value="GH"/>
</dbReference>
<dbReference type="PANTHER" id="PTHR16631">
    <property type="entry name" value="GLUCAN 1,3-BETA-GLUCOSIDASE"/>
    <property type="match status" value="1"/>
</dbReference>
<keyword evidence="17" id="KW-1185">Reference proteome</keyword>
<keyword evidence="15" id="KW-0732">Signal</keyword>
<dbReference type="GO" id="GO:0000272">
    <property type="term" value="P:polysaccharide catabolic process"/>
    <property type="evidence" value="ECO:0007669"/>
    <property type="project" value="UniProtKB-KW"/>
</dbReference>
<dbReference type="GO" id="GO:0005886">
    <property type="term" value="C:plasma membrane"/>
    <property type="evidence" value="ECO:0007669"/>
    <property type="project" value="UniProtKB-SubCell"/>
</dbReference>
<reference evidence="16" key="1">
    <citation type="submission" date="2020-11" db="EMBL/GenBank/DDBJ databases">
        <authorList>
            <consortium name="DOE Joint Genome Institute"/>
            <person name="Ahrendt S."/>
            <person name="Riley R."/>
            <person name="Andreopoulos W."/>
            <person name="Labutti K."/>
            <person name="Pangilinan J."/>
            <person name="Ruiz-Duenas F.J."/>
            <person name="Barrasa J.M."/>
            <person name="Sanchez-Garcia M."/>
            <person name="Camarero S."/>
            <person name="Miyauchi S."/>
            <person name="Serrano A."/>
            <person name="Linde D."/>
            <person name="Babiker R."/>
            <person name="Drula E."/>
            <person name="Ayuso-Fernandez I."/>
            <person name="Pacheco R."/>
            <person name="Padilla G."/>
            <person name="Ferreira P."/>
            <person name="Barriuso J."/>
            <person name="Kellner H."/>
            <person name="Castanera R."/>
            <person name="Alfaro M."/>
            <person name="Ramirez L."/>
            <person name="Pisabarro A.G."/>
            <person name="Kuo A."/>
            <person name="Tritt A."/>
            <person name="Lipzen A."/>
            <person name="He G."/>
            <person name="Yan M."/>
            <person name="Ng V."/>
            <person name="Cullen D."/>
            <person name="Martin F."/>
            <person name="Rosso M.-N."/>
            <person name="Henrissat B."/>
            <person name="Hibbett D."/>
            <person name="Martinez A.T."/>
            <person name="Grigoriev I.V."/>
        </authorList>
    </citation>
    <scope>NUCLEOTIDE SEQUENCE</scope>
    <source>
        <strain evidence="16">CBS 247.69</strain>
    </source>
</reference>
<comment type="function">
    <text evidence="12">Glucanases play a role in cell expansion during growth, in cell-cell fusion during mating, and in spore release during sporulation. This enzyme may be involved in beta-glucan degradation. Active on laminarin and lichenan.</text>
</comment>
<protein>
    <recommendedName>
        <fullName evidence="4">glucan endo-1,3-beta-D-glucosidase</fullName>
        <ecNumber evidence="4">3.2.1.39</ecNumber>
    </recommendedName>
    <alternativeName>
        <fullName evidence="14">Endo-1,3-beta-glucanase btgC</fullName>
    </alternativeName>
    <alternativeName>
        <fullName evidence="13">Laminarinase btgC</fullName>
    </alternativeName>
</protein>
<keyword evidence="10" id="KW-0961">Cell wall biogenesis/degradation</keyword>
<comment type="caution">
    <text evidence="16">The sequence shown here is derived from an EMBL/GenBank/DDBJ whole genome shotgun (WGS) entry which is preliminary data.</text>
</comment>
<comment type="catalytic activity">
    <reaction evidence="1">
        <text>Hydrolysis of (1-&gt;3)-beta-D-glucosidic linkages in (1-&gt;3)-beta-D-glucans.</text>
        <dbReference type="EC" id="3.2.1.39"/>
    </reaction>
</comment>
<dbReference type="GO" id="GO:0009277">
    <property type="term" value="C:fungal-type cell wall"/>
    <property type="evidence" value="ECO:0007669"/>
    <property type="project" value="TreeGrafter"/>
</dbReference>
<feature type="chain" id="PRO_5040122463" description="glucan endo-1,3-beta-D-glucosidase" evidence="15">
    <location>
        <begin position="20"/>
        <end position="304"/>
    </location>
</feature>
<evidence type="ECO:0000256" key="7">
    <source>
        <dbReference type="ARBA" id="ARBA00023136"/>
    </source>
</evidence>
<evidence type="ECO:0000313" key="17">
    <source>
        <dbReference type="Proteomes" id="UP000807353"/>
    </source>
</evidence>
<dbReference type="Proteomes" id="UP000807353">
    <property type="component" value="Unassembled WGS sequence"/>
</dbReference>
<dbReference type="AlphaFoldDB" id="A0A9P5XVL7"/>
<evidence type="ECO:0000256" key="1">
    <source>
        <dbReference type="ARBA" id="ARBA00000382"/>
    </source>
</evidence>
<evidence type="ECO:0000256" key="4">
    <source>
        <dbReference type="ARBA" id="ARBA00012780"/>
    </source>
</evidence>
<evidence type="ECO:0000256" key="9">
    <source>
        <dbReference type="ARBA" id="ARBA00023277"/>
    </source>
</evidence>
<accession>A0A9P5XVL7</accession>
<dbReference type="Gene3D" id="3.20.20.80">
    <property type="entry name" value="Glycosidases"/>
    <property type="match status" value="1"/>
</dbReference>
<evidence type="ECO:0000256" key="14">
    <source>
        <dbReference type="ARBA" id="ARBA00043078"/>
    </source>
</evidence>
<keyword evidence="11" id="KW-0624">Polysaccharide degradation</keyword>
<organism evidence="16 17">
    <name type="scientific">Collybia nuda</name>
    <dbReference type="NCBI Taxonomy" id="64659"/>
    <lineage>
        <taxon>Eukaryota</taxon>
        <taxon>Fungi</taxon>
        <taxon>Dikarya</taxon>
        <taxon>Basidiomycota</taxon>
        <taxon>Agaricomycotina</taxon>
        <taxon>Agaricomycetes</taxon>
        <taxon>Agaricomycetidae</taxon>
        <taxon>Agaricales</taxon>
        <taxon>Tricholomatineae</taxon>
        <taxon>Clitocybaceae</taxon>
        <taxon>Collybia</taxon>
    </lineage>
</organism>
<dbReference type="GO" id="GO:0042973">
    <property type="term" value="F:glucan endo-1,3-beta-D-glucosidase activity"/>
    <property type="evidence" value="ECO:0007669"/>
    <property type="project" value="UniProtKB-EC"/>
</dbReference>
<evidence type="ECO:0000256" key="15">
    <source>
        <dbReference type="SAM" id="SignalP"/>
    </source>
</evidence>
<evidence type="ECO:0000256" key="2">
    <source>
        <dbReference type="ARBA" id="ARBA00004401"/>
    </source>
</evidence>
<keyword evidence="5" id="KW-1003">Cell membrane</keyword>
<keyword evidence="8" id="KW-0325">Glycoprotein</keyword>
<dbReference type="EMBL" id="MU150356">
    <property type="protein sequence ID" value="KAF9457864.1"/>
    <property type="molecule type" value="Genomic_DNA"/>
</dbReference>
<dbReference type="GO" id="GO:0009986">
    <property type="term" value="C:cell surface"/>
    <property type="evidence" value="ECO:0007669"/>
    <property type="project" value="TreeGrafter"/>
</dbReference>
<keyword evidence="9" id="KW-0119">Carbohydrate metabolism</keyword>
<evidence type="ECO:0000256" key="13">
    <source>
        <dbReference type="ARBA" id="ARBA00042373"/>
    </source>
</evidence>